<dbReference type="GO" id="GO:0140359">
    <property type="term" value="F:ABC-type transporter activity"/>
    <property type="evidence" value="ECO:0007669"/>
    <property type="project" value="InterPro"/>
</dbReference>
<feature type="transmembrane region" description="Helical" evidence="6">
    <location>
        <begin position="182"/>
        <end position="207"/>
    </location>
</feature>
<organism evidence="8 9">
    <name type="scientific">Shewanella gelidii</name>
    <dbReference type="NCBI Taxonomy" id="1642821"/>
    <lineage>
        <taxon>Bacteria</taxon>
        <taxon>Pseudomonadati</taxon>
        <taxon>Pseudomonadota</taxon>
        <taxon>Gammaproteobacteria</taxon>
        <taxon>Alteromonadales</taxon>
        <taxon>Shewanellaceae</taxon>
        <taxon>Shewanella</taxon>
    </lineage>
</organism>
<feature type="transmembrane region" description="Helical" evidence="6">
    <location>
        <begin position="228"/>
        <end position="254"/>
    </location>
</feature>
<evidence type="ECO:0000256" key="3">
    <source>
        <dbReference type="ARBA" id="ARBA00022692"/>
    </source>
</evidence>
<dbReference type="PANTHER" id="PTHR30294:SF47">
    <property type="entry name" value="INNER MEMBRANE TRANSPORT PERMEASE YHHJ"/>
    <property type="match status" value="1"/>
</dbReference>
<dbReference type="Proteomes" id="UP000613743">
    <property type="component" value="Unassembled WGS sequence"/>
</dbReference>
<name>A0A917JWR5_9GAMM</name>
<feature type="transmembrane region" description="Helical" evidence="6">
    <location>
        <begin position="357"/>
        <end position="374"/>
    </location>
</feature>
<evidence type="ECO:0000256" key="4">
    <source>
        <dbReference type="ARBA" id="ARBA00022989"/>
    </source>
</evidence>
<evidence type="ECO:0000256" key="2">
    <source>
        <dbReference type="ARBA" id="ARBA00022475"/>
    </source>
</evidence>
<feature type="transmembrane region" description="Helical" evidence="6">
    <location>
        <begin position="20"/>
        <end position="40"/>
    </location>
</feature>
<feature type="domain" description="ABC-2 type transporter transmembrane" evidence="7">
    <location>
        <begin position="20"/>
        <end position="368"/>
    </location>
</feature>
<evidence type="ECO:0000313" key="9">
    <source>
        <dbReference type="Proteomes" id="UP000613743"/>
    </source>
</evidence>
<dbReference type="PANTHER" id="PTHR30294">
    <property type="entry name" value="MEMBRANE COMPONENT OF ABC TRANSPORTER YHHJ-RELATED"/>
    <property type="match status" value="1"/>
</dbReference>
<keyword evidence="9" id="KW-1185">Reference proteome</keyword>
<evidence type="ECO:0000313" key="8">
    <source>
        <dbReference type="EMBL" id="GGI87727.1"/>
    </source>
</evidence>
<feature type="transmembrane region" description="Helical" evidence="6">
    <location>
        <begin position="293"/>
        <end position="312"/>
    </location>
</feature>
<gene>
    <name evidence="8" type="ORF">GCM10009332_26330</name>
</gene>
<dbReference type="InterPro" id="IPR051449">
    <property type="entry name" value="ABC-2_transporter_component"/>
</dbReference>
<dbReference type="EMBL" id="BMPZ01000008">
    <property type="protein sequence ID" value="GGI87727.1"/>
    <property type="molecule type" value="Genomic_DNA"/>
</dbReference>
<proteinExistence type="predicted"/>
<reference evidence="8" key="1">
    <citation type="journal article" date="2014" name="Int. J. Syst. Evol. Microbiol.">
        <title>Complete genome sequence of Corynebacterium casei LMG S-19264T (=DSM 44701T), isolated from a smear-ripened cheese.</title>
        <authorList>
            <consortium name="US DOE Joint Genome Institute (JGI-PGF)"/>
            <person name="Walter F."/>
            <person name="Albersmeier A."/>
            <person name="Kalinowski J."/>
            <person name="Ruckert C."/>
        </authorList>
    </citation>
    <scope>NUCLEOTIDE SEQUENCE</scope>
    <source>
        <strain evidence="8">JCM 30804</strain>
    </source>
</reference>
<accession>A0A917JWR5</accession>
<evidence type="ECO:0000259" key="7">
    <source>
        <dbReference type="Pfam" id="PF12698"/>
    </source>
</evidence>
<keyword evidence="4 6" id="KW-1133">Transmembrane helix</keyword>
<dbReference type="InterPro" id="IPR013525">
    <property type="entry name" value="ABC2_TM"/>
</dbReference>
<dbReference type="GO" id="GO:0005886">
    <property type="term" value="C:plasma membrane"/>
    <property type="evidence" value="ECO:0007669"/>
    <property type="project" value="UniProtKB-SubCell"/>
</dbReference>
<protein>
    <submittedName>
        <fullName evidence="8">ABC transporter</fullName>
    </submittedName>
</protein>
<comment type="caution">
    <text evidence="8">The sequence shown here is derived from an EMBL/GenBank/DDBJ whole genome shotgun (WGS) entry which is preliminary data.</text>
</comment>
<sequence length="389" mass="43756">MLAMTSLIKRELKALWNDPWQLALISYIPLLGIFCIWWLFSAALPRHLPVAVVDMDNTSLSRSLTRRIEANPAARVLSYSDLASAKRAMLQADVYAMVVIPQSIRRDMLTGRQPGIDIRYNSQFLLVGKLLSSQIQQSLADGLRDVARQKQLSMGIPKVQAELQMQPLQTQVTALYNHNSNYVVFLLPPVLIALGQLMAMLIFANSLNRELRQNTMRDWFSHGIWRGIGVKAIVYVPLVVMQGRLILALLYQFLGLPLAGTFGQLLVAQLVMLVAIWLLVVAIFFLLQDCARVISFCSALFAPAFPFMGITFPTHDMPMLAQWWRKLMPSSHYIDSHIGLVSYGQAWPQLFEQLTDYWGYSLLIPLIIVLAIKVRDGIFADQNALAGGV</sequence>
<dbReference type="Gene3D" id="3.40.1710.10">
    <property type="entry name" value="abc type-2 transporter like domain"/>
    <property type="match status" value="1"/>
</dbReference>
<dbReference type="AlphaFoldDB" id="A0A917JWR5"/>
<feature type="transmembrane region" description="Helical" evidence="6">
    <location>
        <begin position="266"/>
        <end position="286"/>
    </location>
</feature>
<dbReference type="Pfam" id="PF12698">
    <property type="entry name" value="ABC2_membrane_3"/>
    <property type="match status" value="1"/>
</dbReference>
<evidence type="ECO:0000256" key="5">
    <source>
        <dbReference type="ARBA" id="ARBA00023136"/>
    </source>
</evidence>
<keyword evidence="5 6" id="KW-0472">Membrane</keyword>
<comment type="subcellular location">
    <subcellularLocation>
        <location evidence="1">Cell membrane</location>
        <topology evidence="1">Multi-pass membrane protein</topology>
    </subcellularLocation>
</comment>
<evidence type="ECO:0000256" key="6">
    <source>
        <dbReference type="SAM" id="Phobius"/>
    </source>
</evidence>
<evidence type="ECO:0000256" key="1">
    <source>
        <dbReference type="ARBA" id="ARBA00004651"/>
    </source>
</evidence>
<reference evidence="8" key="2">
    <citation type="submission" date="2020-09" db="EMBL/GenBank/DDBJ databases">
        <authorList>
            <person name="Sun Q."/>
            <person name="Ohkuma M."/>
        </authorList>
    </citation>
    <scope>NUCLEOTIDE SEQUENCE</scope>
    <source>
        <strain evidence="8">JCM 30804</strain>
    </source>
</reference>
<keyword evidence="3 6" id="KW-0812">Transmembrane</keyword>
<keyword evidence="2" id="KW-1003">Cell membrane</keyword>